<accession>A0A0L9UCY0</accession>
<reference evidence="3" key="1">
    <citation type="journal article" date="2015" name="Proc. Natl. Acad. Sci. U.S.A.">
        <title>Genome sequencing of adzuki bean (Vigna angularis) provides insight into high starch and low fat accumulation and domestication.</title>
        <authorList>
            <person name="Yang K."/>
            <person name="Tian Z."/>
            <person name="Chen C."/>
            <person name="Luo L."/>
            <person name="Zhao B."/>
            <person name="Wang Z."/>
            <person name="Yu L."/>
            <person name="Li Y."/>
            <person name="Sun Y."/>
            <person name="Li W."/>
            <person name="Chen Y."/>
            <person name="Li Y."/>
            <person name="Zhang Y."/>
            <person name="Ai D."/>
            <person name="Zhao J."/>
            <person name="Shang C."/>
            <person name="Ma Y."/>
            <person name="Wu B."/>
            <person name="Wang M."/>
            <person name="Gao L."/>
            <person name="Sun D."/>
            <person name="Zhang P."/>
            <person name="Guo F."/>
            <person name="Wang W."/>
            <person name="Li Y."/>
            <person name="Wang J."/>
            <person name="Varshney R.K."/>
            <person name="Wang J."/>
            <person name="Ling H.Q."/>
            <person name="Wan P."/>
        </authorList>
    </citation>
    <scope>NUCLEOTIDE SEQUENCE</scope>
    <source>
        <strain evidence="3">cv. Jingnong 6</strain>
    </source>
</reference>
<sequence length="73" mass="8156">MESNLGRLGIDSNNIRAFIVVLAFRGCVVVLAALVEKEGFSHPHGWPTCVDNCVREWTLRMKIMEEGAAMEVH</sequence>
<dbReference type="Gramene" id="KOM40613">
    <property type="protein sequence ID" value="KOM40613"/>
    <property type="gene ID" value="LR48_Vigan04g081100"/>
</dbReference>
<proteinExistence type="predicted"/>
<evidence type="ECO:0000313" key="2">
    <source>
        <dbReference type="EMBL" id="KOM40613.1"/>
    </source>
</evidence>
<evidence type="ECO:0000313" key="3">
    <source>
        <dbReference type="Proteomes" id="UP000053144"/>
    </source>
</evidence>
<keyword evidence="1" id="KW-0812">Transmembrane</keyword>
<dbReference type="EMBL" id="CM003374">
    <property type="protein sequence ID" value="KOM40613.1"/>
    <property type="molecule type" value="Genomic_DNA"/>
</dbReference>
<dbReference type="Proteomes" id="UP000053144">
    <property type="component" value="Chromosome 4"/>
</dbReference>
<keyword evidence="1" id="KW-0472">Membrane</keyword>
<organism evidence="2 3">
    <name type="scientific">Phaseolus angularis</name>
    <name type="common">Azuki bean</name>
    <name type="synonym">Vigna angularis</name>
    <dbReference type="NCBI Taxonomy" id="3914"/>
    <lineage>
        <taxon>Eukaryota</taxon>
        <taxon>Viridiplantae</taxon>
        <taxon>Streptophyta</taxon>
        <taxon>Embryophyta</taxon>
        <taxon>Tracheophyta</taxon>
        <taxon>Spermatophyta</taxon>
        <taxon>Magnoliopsida</taxon>
        <taxon>eudicotyledons</taxon>
        <taxon>Gunneridae</taxon>
        <taxon>Pentapetalae</taxon>
        <taxon>rosids</taxon>
        <taxon>fabids</taxon>
        <taxon>Fabales</taxon>
        <taxon>Fabaceae</taxon>
        <taxon>Papilionoideae</taxon>
        <taxon>50 kb inversion clade</taxon>
        <taxon>NPAAA clade</taxon>
        <taxon>indigoferoid/millettioid clade</taxon>
        <taxon>Phaseoleae</taxon>
        <taxon>Vigna</taxon>
    </lineage>
</organism>
<protein>
    <submittedName>
        <fullName evidence="2">Uncharacterized protein</fullName>
    </submittedName>
</protein>
<dbReference type="AlphaFoldDB" id="A0A0L9UCY0"/>
<name>A0A0L9UCY0_PHAAN</name>
<evidence type="ECO:0000256" key="1">
    <source>
        <dbReference type="SAM" id="Phobius"/>
    </source>
</evidence>
<gene>
    <name evidence="2" type="ORF">LR48_Vigan04g081100</name>
</gene>
<feature type="transmembrane region" description="Helical" evidence="1">
    <location>
        <begin position="15"/>
        <end position="35"/>
    </location>
</feature>
<keyword evidence="1" id="KW-1133">Transmembrane helix</keyword>